<keyword evidence="2" id="KW-0472">Membrane</keyword>
<feature type="transmembrane region" description="Helical" evidence="2">
    <location>
        <begin position="63"/>
        <end position="83"/>
    </location>
</feature>
<dbReference type="Proteomes" id="UP000034643">
    <property type="component" value="Unassembled WGS sequence"/>
</dbReference>
<dbReference type="PANTHER" id="PTHR35333">
    <property type="entry name" value="BETA-LACTAMASE"/>
    <property type="match status" value="1"/>
</dbReference>
<dbReference type="InterPro" id="IPR045155">
    <property type="entry name" value="Beta-lactam_cat"/>
</dbReference>
<dbReference type="Gene3D" id="3.40.710.10">
    <property type="entry name" value="DD-peptidase/beta-lactamase superfamily"/>
    <property type="match status" value="1"/>
</dbReference>
<name>A0A0G1NXC7_9BACT</name>
<dbReference type="GO" id="GO:0030655">
    <property type="term" value="P:beta-lactam antibiotic catabolic process"/>
    <property type="evidence" value="ECO:0007669"/>
    <property type="project" value="InterPro"/>
</dbReference>
<sequence length="343" mass="39191">MSIFRRNNSGLPHKKEEDYDYEDEEFEEREDRRPNSRKFKDLKPENKRRRKEPPKPWGRPERLTVLIVILVTVLTSIILSLSARNFKLPGLPRISWPSFNWGEETFYIEGDKEGREKAEKASNYFKDKTRSLSGLYAMIVVRLSDGTGYGVNENEGMQAASLIKLPIMTLVYQKAGEGKLDLDEVAEGSKSTYRELVEAMGQRSDNAAQVTLVKIFGSQEIQNYIESIGMTKTSLEQNSTTPYEIGAFFKMLWSQELVDEESRDEILEFMTETIFEDWLVKGISEVKVAHKYGREVHVVNDAGIVFAANPFVLVLMSDGAVEAEADRIIPEIAKRIYEIETGH</sequence>
<organism evidence="4 5">
    <name type="scientific">Candidatus Woesebacteria bacterium GW2011_GWF1_46_13</name>
    <dbReference type="NCBI Taxonomy" id="1618602"/>
    <lineage>
        <taxon>Bacteria</taxon>
        <taxon>Candidatus Woeseibacteriota</taxon>
    </lineage>
</organism>
<evidence type="ECO:0000313" key="5">
    <source>
        <dbReference type="Proteomes" id="UP000034643"/>
    </source>
</evidence>
<dbReference type="AlphaFoldDB" id="A0A0G1NXC7"/>
<comment type="caution">
    <text evidence="4">The sequence shown here is derived from an EMBL/GenBank/DDBJ whole genome shotgun (WGS) entry which is preliminary data.</text>
</comment>
<keyword evidence="2" id="KW-0812">Transmembrane</keyword>
<feature type="compositionally biased region" description="Acidic residues" evidence="1">
    <location>
        <begin position="18"/>
        <end position="28"/>
    </location>
</feature>
<dbReference type="Pfam" id="PF13354">
    <property type="entry name" value="Beta-lactamase2"/>
    <property type="match status" value="1"/>
</dbReference>
<dbReference type="InterPro" id="IPR012338">
    <property type="entry name" value="Beta-lactam/transpept-like"/>
</dbReference>
<evidence type="ECO:0000313" key="4">
    <source>
        <dbReference type="EMBL" id="KKU25106.1"/>
    </source>
</evidence>
<dbReference type="InterPro" id="IPR000871">
    <property type="entry name" value="Beta-lactam_class-A"/>
</dbReference>
<feature type="compositionally biased region" description="Polar residues" evidence="1">
    <location>
        <begin position="1"/>
        <end position="10"/>
    </location>
</feature>
<dbReference type="SUPFAM" id="SSF56601">
    <property type="entry name" value="beta-lactamase/transpeptidase-like"/>
    <property type="match status" value="1"/>
</dbReference>
<reference evidence="4 5" key="1">
    <citation type="journal article" date="2015" name="Nature">
        <title>rRNA introns, odd ribosomes, and small enigmatic genomes across a large radiation of phyla.</title>
        <authorList>
            <person name="Brown C.T."/>
            <person name="Hug L.A."/>
            <person name="Thomas B.C."/>
            <person name="Sharon I."/>
            <person name="Castelle C.J."/>
            <person name="Singh A."/>
            <person name="Wilkins M.J."/>
            <person name="Williams K.H."/>
            <person name="Banfield J.F."/>
        </authorList>
    </citation>
    <scope>NUCLEOTIDE SEQUENCE [LARGE SCALE GENOMIC DNA]</scope>
</reference>
<feature type="compositionally biased region" description="Basic and acidic residues" evidence="1">
    <location>
        <begin position="29"/>
        <end position="45"/>
    </location>
</feature>
<feature type="domain" description="Beta-lactamase class A catalytic" evidence="3">
    <location>
        <begin position="140"/>
        <end position="316"/>
    </location>
</feature>
<feature type="region of interest" description="Disordered" evidence="1">
    <location>
        <begin position="1"/>
        <end position="56"/>
    </location>
</feature>
<accession>A0A0G1NXC7</accession>
<evidence type="ECO:0000256" key="2">
    <source>
        <dbReference type="SAM" id="Phobius"/>
    </source>
</evidence>
<protein>
    <submittedName>
        <fullName evidence="4">Beta-lactamase class A-like protein</fullName>
    </submittedName>
</protein>
<dbReference type="PANTHER" id="PTHR35333:SF3">
    <property type="entry name" value="BETA-LACTAMASE-TYPE TRANSPEPTIDASE FOLD CONTAINING PROTEIN"/>
    <property type="match status" value="1"/>
</dbReference>
<evidence type="ECO:0000259" key="3">
    <source>
        <dbReference type="Pfam" id="PF13354"/>
    </source>
</evidence>
<evidence type="ECO:0000256" key="1">
    <source>
        <dbReference type="SAM" id="MobiDB-lite"/>
    </source>
</evidence>
<gene>
    <name evidence="4" type="ORF">UX34_C0003G0031</name>
</gene>
<dbReference type="GO" id="GO:0008800">
    <property type="term" value="F:beta-lactamase activity"/>
    <property type="evidence" value="ECO:0007669"/>
    <property type="project" value="InterPro"/>
</dbReference>
<dbReference type="GO" id="GO:0046677">
    <property type="term" value="P:response to antibiotic"/>
    <property type="evidence" value="ECO:0007669"/>
    <property type="project" value="InterPro"/>
</dbReference>
<proteinExistence type="predicted"/>
<dbReference type="EMBL" id="LCLV01000003">
    <property type="protein sequence ID" value="KKU25106.1"/>
    <property type="molecule type" value="Genomic_DNA"/>
</dbReference>
<keyword evidence="2" id="KW-1133">Transmembrane helix</keyword>